<keyword evidence="1" id="KW-1133">Transmembrane helix</keyword>
<evidence type="ECO:0000313" key="2">
    <source>
        <dbReference type="EMBL" id="SVC40351.1"/>
    </source>
</evidence>
<feature type="transmembrane region" description="Helical" evidence="1">
    <location>
        <begin position="6"/>
        <end position="23"/>
    </location>
</feature>
<accession>A0A382LZP3</accession>
<sequence>MDTIVKFTISLFIFSIFLLFFKITKKVSLNYQNINNKNIDNNKKQDINEIDTSQIKWKINN</sequence>
<reference evidence="2" key="1">
    <citation type="submission" date="2018-05" db="EMBL/GenBank/DDBJ databases">
        <authorList>
            <person name="Lanie J.A."/>
            <person name="Ng W.-L."/>
            <person name="Kazmierczak K.M."/>
            <person name="Andrzejewski T.M."/>
            <person name="Davidsen T.M."/>
            <person name="Wayne K.J."/>
            <person name="Tettelin H."/>
            <person name="Glass J.I."/>
            <person name="Rusch D."/>
            <person name="Podicherti R."/>
            <person name="Tsui H.-C.T."/>
            <person name="Winkler M.E."/>
        </authorList>
    </citation>
    <scope>NUCLEOTIDE SEQUENCE</scope>
</reference>
<dbReference type="AlphaFoldDB" id="A0A382LZP3"/>
<keyword evidence="1" id="KW-0812">Transmembrane</keyword>
<organism evidence="2">
    <name type="scientific">marine metagenome</name>
    <dbReference type="NCBI Taxonomy" id="408172"/>
    <lineage>
        <taxon>unclassified sequences</taxon>
        <taxon>metagenomes</taxon>
        <taxon>ecological metagenomes</taxon>
    </lineage>
</organism>
<keyword evidence="1" id="KW-0472">Membrane</keyword>
<gene>
    <name evidence="2" type="ORF">METZ01_LOCUS293205</name>
</gene>
<evidence type="ECO:0000256" key="1">
    <source>
        <dbReference type="SAM" id="Phobius"/>
    </source>
</evidence>
<proteinExistence type="predicted"/>
<name>A0A382LZP3_9ZZZZ</name>
<protein>
    <submittedName>
        <fullName evidence="2">Uncharacterized protein</fullName>
    </submittedName>
</protein>
<dbReference type="EMBL" id="UINC01089338">
    <property type="protein sequence ID" value="SVC40351.1"/>
    <property type="molecule type" value="Genomic_DNA"/>
</dbReference>